<feature type="region of interest" description="Disordered" evidence="1">
    <location>
        <begin position="177"/>
        <end position="200"/>
    </location>
</feature>
<dbReference type="SUPFAM" id="SSF48464">
    <property type="entry name" value="ENTH/VHS domain"/>
    <property type="match status" value="1"/>
</dbReference>
<organism evidence="3 4">
    <name type="scientific">Homarus americanus</name>
    <name type="common">American lobster</name>
    <dbReference type="NCBI Taxonomy" id="6706"/>
    <lineage>
        <taxon>Eukaryota</taxon>
        <taxon>Metazoa</taxon>
        <taxon>Ecdysozoa</taxon>
        <taxon>Arthropoda</taxon>
        <taxon>Crustacea</taxon>
        <taxon>Multicrustacea</taxon>
        <taxon>Malacostraca</taxon>
        <taxon>Eumalacostraca</taxon>
        <taxon>Eucarida</taxon>
        <taxon>Decapoda</taxon>
        <taxon>Pleocyemata</taxon>
        <taxon>Astacidea</taxon>
        <taxon>Nephropoidea</taxon>
        <taxon>Nephropidae</taxon>
        <taxon>Homarus</taxon>
    </lineage>
</organism>
<dbReference type="GO" id="GO:0043130">
    <property type="term" value="F:ubiquitin binding"/>
    <property type="evidence" value="ECO:0007669"/>
    <property type="project" value="InterPro"/>
</dbReference>
<comment type="caution">
    <text evidence="3">The sequence shown here is derived from an EMBL/GenBank/DDBJ whole genome shotgun (WGS) entry which is preliminary data.</text>
</comment>
<dbReference type="PANTHER" id="PTHR45929:SF3">
    <property type="entry name" value="JAK PATHWAY SIGNAL TRANSDUCTION ADAPTOR MOLECULE"/>
    <property type="match status" value="1"/>
</dbReference>
<gene>
    <name evidence="3" type="primary">STAM-L</name>
    <name evidence="3" type="ORF">Hamer_G026238</name>
</gene>
<dbReference type="GO" id="GO:0035091">
    <property type="term" value="F:phosphatidylinositol binding"/>
    <property type="evidence" value="ECO:0007669"/>
    <property type="project" value="InterPro"/>
</dbReference>
<name>A0A8J5JAP2_HOMAM</name>
<feature type="domain" description="VHS" evidence="2">
    <location>
        <begin position="19"/>
        <end position="82"/>
    </location>
</feature>
<sequence>MGIFSAATPFDQVVDRATSEKQHSDDWSQIMDICDKVKESTVSERLRQSLKKWAEGDFKGDPQLSLIPALYAKLKQEGYDFNVHSESQGHTAVTPGQRDHQDPPRLPVLVPASLHRPLFLGLGCPLRRCGSLGRKGDSEGRRHDFEAVEDNELTFKAGEIGMEGGKRVSFSENVQVTEVEEAGREEAKTPHRSPERSTKR</sequence>
<evidence type="ECO:0000313" key="3">
    <source>
        <dbReference type="EMBL" id="KAG7155267.1"/>
    </source>
</evidence>
<dbReference type="Proteomes" id="UP000747542">
    <property type="component" value="Unassembled WGS sequence"/>
</dbReference>
<evidence type="ECO:0000256" key="1">
    <source>
        <dbReference type="SAM" id="MobiDB-lite"/>
    </source>
</evidence>
<proteinExistence type="predicted"/>
<dbReference type="GO" id="GO:0033565">
    <property type="term" value="C:ESCRT-0 complex"/>
    <property type="evidence" value="ECO:0007669"/>
    <property type="project" value="TreeGrafter"/>
</dbReference>
<dbReference type="AlphaFoldDB" id="A0A8J5JAP2"/>
<dbReference type="PROSITE" id="PS50179">
    <property type="entry name" value="VHS"/>
    <property type="match status" value="1"/>
</dbReference>
<evidence type="ECO:0000313" key="4">
    <source>
        <dbReference type="Proteomes" id="UP000747542"/>
    </source>
</evidence>
<dbReference type="PANTHER" id="PTHR45929">
    <property type="entry name" value="JAK PATHWAY SIGNAL TRANSDUCTION ADAPTOR MOLECULE"/>
    <property type="match status" value="1"/>
</dbReference>
<reference evidence="3" key="1">
    <citation type="journal article" date="2021" name="Sci. Adv.">
        <title>The American lobster genome reveals insights on longevity, neural, and immune adaptations.</title>
        <authorList>
            <person name="Polinski J.M."/>
            <person name="Zimin A.V."/>
            <person name="Clark K.F."/>
            <person name="Kohn A.B."/>
            <person name="Sadowski N."/>
            <person name="Timp W."/>
            <person name="Ptitsyn A."/>
            <person name="Khanna P."/>
            <person name="Romanova D.Y."/>
            <person name="Williams P."/>
            <person name="Greenwood S.J."/>
            <person name="Moroz L.L."/>
            <person name="Walt D.R."/>
            <person name="Bodnar A.G."/>
        </authorList>
    </citation>
    <scope>NUCLEOTIDE SEQUENCE</scope>
    <source>
        <strain evidence="3">GMGI-L3</strain>
    </source>
</reference>
<feature type="compositionally biased region" description="Basic and acidic residues" evidence="1">
    <location>
        <begin position="181"/>
        <end position="200"/>
    </location>
</feature>
<dbReference type="InterPro" id="IPR008942">
    <property type="entry name" value="ENTH_VHS"/>
</dbReference>
<accession>A0A8J5JAP2</accession>
<dbReference type="GO" id="GO:0043328">
    <property type="term" value="P:protein transport to vacuole involved in ubiquitin-dependent protein catabolic process via the multivesicular body sorting pathway"/>
    <property type="evidence" value="ECO:0007669"/>
    <property type="project" value="TreeGrafter"/>
</dbReference>
<dbReference type="InterPro" id="IPR002014">
    <property type="entry name" value="VHS_dom"/>
</dbReference>
<protein>
    <submittedName>
        <fullName evidence="3">Signal transducing adapter molecule 1-like</fullName>
    </submittedName>
</protein>
<dbReference type="EMBL" id="JAHLQT010042289">
    <property type="protein sequence ID" value="KAG7155267.1"/>
    <property type="molecule type" value="Genomic_DNA"/>
</dbReference>
<dbReference type="Gene3D" id="1.25.40.90">
    <property type="match status" value="2"/>
</dbReference>
<dbReference type="InterPro" id="IPR050670">
    <property type="entry name" value="STAM"/>
</dbReference>
<keyword evidence="4" id="KW-1185">Reference proteome</keyword>
<evidence type="ECO:0000259" key="2">
    <source>
        <dbReference type="PROSITE" id="PS50179"/>
    </source>
</evidence>